<evidence type="ECO:0000313" key="1">
    <source>
        <dbReference type="EMBL" id="KAI3824991.1"/>
    </source>
</evidence>
<protein>
    <submittedName>
        <fullName evidence="1">Uncharacterized protein</fullName>
    </submittedName>
</protein>
<name>A0ACB9JY71_9ASTR</name>
<proteinExistence type="predicted"/>
<keyword evidence="2" id="KW-1185">Reference proteome</keyword>
<evidence type="ECO:0000313" key="2">
    <source>
        <dbReference type="Proteomes" id="UP001056120"/>
    </source>
</evidence>
<gene>
    <name evidence="1" type="ORF">L1987_06466</name>
</gene>
<dbReference type="EMBL" id="CM042019">
    <property type="protein sequence ID" value="KAI3824991.1"/>
    <property type="molecule type" value="Genomic_DNA"/>
</dbReference>
<reference evidence="1 2" key="2">
    <citation type="journal article" date="2022" name="Mol. Ecol. Resour.">
        <title>The genomes of chicory, endive, great burdock and yacon provide insights into Asteraceae paleo-polyploidization history and plant inulin production.</title>
        <authorList>
            <person name="Fan W."/>
            <person name="Wang S."/>
            <person name="Wang H."/>
            <person name="Wang A."/>
            <person name="Jiang F."/>
            <person name="Liu H."/>
            <person name="Zhao H."/>
            <person name="Xu D."/>
            <person name="Zhang Y."/>
        </authorList>
    </citation>
    <scope>NUCLEOTIDE SEQUENCE [LARGE SCALE GENOMIC DNA]</scope>
    <source>
        <strain evidence="2">cv. Yunnan</strain>
        <tissue evidence="1">Leaves</tissue>
    </source>
</reference>
<organism evidence="1 2">
    <name type="scientific">Smallanthus sonchifolius</name>
    <dbReference type="NCBI Taxonomy" id="185202"/>
    <lineage>
        <taxon>Eukaryota</taxon>
        <taxon>Viridiplantae</taxon>
        <taxon>Streptophyta</taxon>
        <taxon>Embryophyta</taxon>
        <taxon>Tracheophyta</taxon>
        <taxon>Spermatophyta</taxon>
        <taxon>Magnoliopsida</taxon>
        <taxon>eudicotyledons</taxon>
        <taxon>Gunneridae</taxon>
        <taxon>Pentapetalae</taxon>
        <taxon>asterids</taxon>
        <taxon>campanulids</taxon>
        <taxon>Asterales</taxon>
        <taxon>Asteraceae</taxon>
        <taxon>Asteroideae</taxon>
        <taxon>Heliantheae alliance</taxon>
        <taxon>Millerieae</taxon>
        <taxon>Smallanthus</taxon>
    </lineage>
</organism>
<sequence>MVKVRHPILGGKHNGPLRPVTDMAESSRQAGIKRRNTCLDSRSSSSSSIPPKDAPPTPPSPPPPYHPTPLLENPPNMHPWLILIPTMLLKCMPSKLFLALCNRSLELTRESAMLLWKPTYYEMTLEFLASFQFDRLWLSKSKHDCVRFRIAWQWYEMSLADFGIRMRLYMHRDLHLPVFIESIHEFGEGEAQQVWARIGSGPYDPHRQKSTKILHPVHRYLHRVIVHTIGRQINVDQHVDDEEDTGGVQTGRPPGMYHTTSDPTMLDLMIRMGQLGKKMDDIRQDFYDHTRDPYAHQQYQQQSPVVQLLDVDIIGFLPITAVTVDMVALPPPLFSRLNGEYQFSSLFLVLVLYFERCIALQAMQILVRAQKYDLGNGENLPHAWR</sequence>
<comment type="caution">
    <text evidence="1">The sequence shown here is derived from an EMBL/GenBank/DDBJ whole genome shotgun (WGS) entry which is preliminary data.</text>
</comment>
<dbReference type="Proteomes" id="UP001056120">
    <property type="component" value="Linkage Group LG02"/>
</dbReference>
<accession>A0ACB9JY71</accession>
<reference evidence="2" key="1">
    <citation type="journal article" date="2022" name="Mol. Ecol. Resour.">
        <title>The genomes of chicory, endive, great burdock and yacon provide insights into Asteraceae palaeo-polyploidization history and plant inulin production.</title>
        <authorList>
            <person name="Fan W."/>
            <person name="Wang S."/>
            <person name="Wang H."/>
            <person name="Wang A."/>
            <person name="Jiang F."/>
            <person name="Liu H."/>
            <person name="Zhao H."/>
            <person name="Xu D."/>
            <person name="Zhang Y."/>
        </authorList>
    </citation>
    <scope>NUCLEOTIDE SEQUENCE [LARGE SCALE GENOMIC DNA]</scope>
    <source>
        <strain evidence="2">cv. Yunnan</strain>
    </source>
</reference>